<dbReference type="Proteomes" id="UP001208570">
    <property type="component" value="Unassembled WGS sequence"/>
</dbReference>
<gene>
    <name evidence="14" type="ORF">LSH36_129g06003</name>
</gene>
<organism evidence="14 15">
    <name type="scientific">Paralvinella palmiformis</name>
    <dbReference type="NCBI Taxonomy" id="53620"/>
    <lineage>
        <taxon>Eukaryota</taxon>
        <taxon>Metazoa</taxon>
        <taxon>Spiralia</taxon>
        <taxon>Lophotrochozoa</taxon>
        <taxon>Annelida</taxon>
        <taxon>Polychaeta</taxon>
        <taxon>Sedentaria</taxon>
        <taxon>Canalipalpata</taxon>
        <taxon>Terebellida</taxon>
        <taxon>Terebelliformia</taxon>
        <taxon>Alvinellidae</taxon>
        <taxon>Paralvinella</taxon>
    </lineage>
</organism>
<dbReference type="CDD" id="cd18991">
    <property type="entry name" value="LGIC_ECD_GlyR"/>
    <property type="match status" value="1"/>
</dbReference>
<evidence type="ECO:0000256" key="9">
    <source>
        <dbReference type="ARBA" id="ARBA00023136"/>
    </source>
</evidence>
<keyword evidence="4" id="KW-1003">Cell membrane</keyword>
<evidence type="ECO:0000256" key="10">
    <source>
        <dbReference type="ARBA" id="ARBA00023303"/>
    </source>
</evidence>
<dbReference type="CDD" id="cd19049">
    <property type="entry name" value="LGIC_TM_anion"/>
    <property type="match status" value="1"/>
</dbReference>
<evidence type="ECO:0000313" key="15">
    <source>
        <dbReference type="Proteomes" id="UP001208570"/>
    </source>
</evidence>
<evidence type="ECO:0000256" key="5">
    <source>
        <dbReference type="ARBA" id="ARBA00022692"/>
    </source>
</evidence>
<evidence type="ECO:0000259" key="13">
    <source>
        <dbReference type="Pfam" id="PF02932"/>
    </source>
</evidence>
<dbReference type="InterPro" id="IPR006028">
    <property type="entry name" value="GABAA/Glycine_rcpt"/>
</dbReference>
<keyword evidence="10 11" id="KW-0407">Ion channel</keyword>
<keyword evidence="15" id="KW-1185">Reference proteome</keyword>
<evidence type="ECO:0000256" key="11">
    <source>
        <dbReference type="RuleBase" id="RU000687"/>
    </source>
</evidence>
<evidence type="ECO:0000256" key="3">
    <source>
        <dbReference type="ARBA" id="ARBA00022448"/>
    </source>
</evidence>
<evidence type="ECO:0000313" key="14">
    <source>
        <dbReference type="EMBL" id="KAK2160624.1"/>
    </source>
</evidence>
<evidence type="ECO:0000256" key="2">
    <source>
        <dbReference type="ARBA" id="ARBA00004236"/>
    </source>
</evidence>
<dbReference type="GO" id="GO:0004888">
    <property type="term" value="F:transmembrane signaling receptor activity"/>
    <property type="evidence" value="ECO:0007669"/>
    <property type="project" value="InterPro"/>
</dbReference>
<dbReference type="AlphaFoldDB" id="A0AAD9JWM2"/>
<dbReference type="PRINTS" id="PR00253">
    <property type="entry name" value="GABAARECEPTR"/>
</dbReference>
<keyword evidence="7 11" id="KW-1133">Transmembrane helix</keyword>
<dbReference type="InterPro" id="IPR036719">
    <property type="entry name" value="Neuro-gated_channel_TM_sf"/>
</dbReference>
<dbReference type="NCBIfam" id="TIGR00860">
    <property type="entry name" value="LIC"/>
    <property type="match status" value="1"/>
</dbReference>
<dbReference type="Gene3D" id="2.70.170.10">
    <property type="entry name" value="Neurotransmitter-gated ion-channel ligand-binding domain"/>
    <property type="match status" value="1"/>
</dbReference>
<feature type="transmembrane region" description="Helical" evidence="11">
    <location>
        <begin position="12"/>
        <end position="30"/>
    </location>
</feature>
<keyword evidence="5 11" id="KW-0812">Transmembrane</keyword>
<name>A0AAD9JWM2_9ANNE</name>
<dbReference type="FunFam" id="2.70.170.10:FF:000014">
    <property type="entry name" value="Glycine receptor subunit beta"/>
    <property type="match status" value="1"/>
</dbReference>
<dbReference type="SUPFAM" id="SSF90112">
    <property type="entry name" value="Neurotransmitter-gated ion-channel transmembrane pore"/>
    <property type="match status" value="1"/>
</dbReference>
<dbReference type="Pfam" id="PF02931">
    <property type="entry name" value="Neur_chan_LBD"/>
    <property type="match status" value="1"/>
</dbReference>
<dbReference type="InterPro" id="IPR038050">
    <property type="entry name" value="Neuro_actylchol_rec"/>
</dbReference>
<comment type="caution">
    <text evidence="14">The sequence shown here is derived from an EMBL/GenBank/DDBJ whole genome shotgun (WGS) entry which is preliminary data.</text>
</comment>
<evidence type="ECO:0000256" key="6">
    <source>
        <dbReference type="ARBA" id="ARBA00022729"/>
    </source>
</evidence>
<dbReference type="Pfam" id="PF02932">
    <property type="entry name" value="Neur_chan_memb"/>
    <property type="match status" value="1"/>
</dbReference>
<evidence type="ECO:0000256" key="4">
    <source>
        <dbReference type="ARBA" id="ARBA00022475"/>
    </source>
</evidence>
<feature type="transmembrane region" description="Helical" evidence="11">
    <location>
        <begin position="313"/>
        <end position="335"/>
    </location>
</feature>
<dbReference type="InterPro" id="IPR018000">
    <property type="entry name" value="Neurotransmitter_ion_chnl_CS"/>
</dbReference>
<reference evidence="14" key="1">
    <citation type="journal article" date="2023" name="Mol. Biol. Evol.">
        <title>Third-Generation Sequencing Reveals the Adaptive Role of the Epigenome in Three Deep-Sea Polychaetes.</title>
        <authorList>
            <person name="Perez M."/>
            <person name="Aroh O."/>
            <person name="Sun Y."/>
            <person name="Lan Y."/>
            <person name="Juniper S.K."/>
            <person name="Young C.R."/>
            <person name="Angers B."/>
            <person name="Qian P.Y."/>
        </authorList>
    </citation>
    <scope>NUCLEOTIDE SEQUENCE</scope>
    <source>
        <strain evidence="14">P08H-3</strain>
    </source>
</reference>
<dbReference type="PROSITE" id="PS00236">
    <property type="entry name" value="NEUROTR_ION_CHANNEL"/>
    <property type="match status" value="1"/>
</dbReference>
<dbReference type="InterPro" id="IPR006202">
    <property type="entry name" value="Neur_chan_lig-bd"/>
</dbReference>
<dbReference type="Gene3D" id="1.20.58.390">
    <property type="entry name" value="Neurotransmitter-gated ion-channel transmembrane domain"/>
    <property type="match status" value="1"/>
</dbReference>
<feature type="transmembrane region" description="Helical" evidence="11">
    <location>
        <begin position="255"/>
        <end position="274"/>
    </location>
</feature>
<keyword evidence="6" id="KW-0732">Signal</keyword>
<keyword evidence="3 11" id="KW-0813">Transport</keyword>
<keyword evidence="8 11" id="KW-0406">Ion transport</keyword>
<comment type="subcellular location">
    <subcellularLocation>
        <location evidence="2">Cell membrane</location>
    </subcellularLocation>
    <subcellularLocation>
        <location evidence="1">Membrane</location>
        <topology evidence="1">Multi-pass membrane protein</topology>
    </subcellularLocation>
</comment>
<dbReference type="InterPro" id="IPR006029">
    <property type="entry name" value="Neurotrans-gated_channel_TM"/>
</dbReference>
<dbReference type="PRINTS" id="PR00252">
    <property type="entry name" value="NRIONCHANNEL"/>
</dbReference>
<protein>
    <submittedName>
        <fullName evidence="14">Uncharacterized protein</fullName>
    </submittedName>
</protein>
<evidence type="ECO:0000259" key="12">
    <source>
        <dbReference type="Pfam" id="PF02931"/>
    </source>
</evidence>
<feature type="transmembrane region" description="Helical" evidence="11">
    <location>
        <begin position="393"/>
        <end position="411"/>
    </location>
</feature>
<dbReference type="EMBL" id="JAODUP010000129">
    <property type="protein sequence ID" value="KAK2160624.1"/>
    <property type="molecule type" value="Genomic_DNA"/>
</dbReference>
<evidence type="ECO:0000256" key="8">
    <source>
        <dbReference type="ARBA" id="ARBA00023065"/>
    </source>
</evidence>
<evidence type="ECO:0000256" key="7">
    <source>
        <dbReference type="ARBA" id="ARBA00022989"/>
    </source>
</evidence>
<sequence>MASCVVSYLFPSVYITIVILQLLTTHGTGFKDMNNRKNRIQTFLYKMLEDYDNRIPPNFDEKAAANVSLNLFISSFDSISENTMDYLITIFLRQRWSDPRLNYEDISDEDVLTLDSNMVSEIWLPDLFFTNEKKSHFHDVTVPNKFLRIYRNGTIYYSSRVSLTLSCPMKLHKFPMDTQVCNLQMESFAYTTNRLRFIWDSYSPVEICSGLELPQFSLDNYHLTDCTKTYSTGSFPCLQVNFILRRDIGYYMIQTYVPSALVVILSWVSFWINIDAVPARITLGVLTILTTTTQSTGVRQSLPRVSYIKAIDVWMSTCLVFVFASLLEFAIVNVLSRKEVKRMVTIRRTKQMKTKQDNDDLDEGEVLQGGKLKKAAYLRDPFGKDKARTVDKYARKLFPLGFILFNIIYWTSDLYELMNNRVYEKTLKNPRKRLGVKLVRVSEEDKLRDLIGSSAFV</sequence>
<comment type="similarity">
    <text evidence="11">Belongs to the ligand-gated ion channel (TC 1.A.9) family.</text>
</comment>
<accession>A0AAD9JWM2</accession>
<evidence type="ECO:0000256" key="1">
    <source>
        <dbReference type="ARBA" id="ARBA00004141"/>
    </source>
</evidence>
<dbReference type="InterPro" id="IPR006201">
    <property type="entry name" value="Neur_channel"/>
</dbReference>
<feature type="domain" description="Neurotransmitter-gated ion-channel transmembrane" evidence="13">
    <location>
        <begin position="255"/>
        <end position="352"/>
    </location>
</feature>
<keyword evidence="9 11" id="KW-0472">Membrane</keyword>
<dbReference type="PANTHER" id="PTHR18945">
    <property type="entry name" value="NEUROTRANSMITTER GATED ION CHANNEL"/>
    <property type="match status" value="1"/>
</dbReference>
<dbReference type="SUPFAM" id="SSF63712">
    <property type="entry name" value="Nicotinic receptor ligand binding domain-like"/>
    <property type="match status" value="1"/>
</dbReference>
<dbReference type="GO" id="GO:0005230">
    <property type="term" value="F:extracellular ligand-gated monoatomic ion channel activity"/>
    <property type="evidence" value="ECO:0007669"/>
    <property type="project" value="InterPro"/>
</dbReference>
<dbReference type="GO" id="GO:0005886">
    <property type="term" value="C:plasma membrane"/>
    <property type="evidence" value="ECO:0007669"/>
    <property type="project" value="UniProtKB-SubCell"/>
</dbReference>
<feature type="domain" description="Neurotransmitter-gated ion-channel ligand-binding" evidence="12">
    <location>
        <begin position="43"/>
        <end position="247"/>
    </location>
</feature>
<proteinExistence type="inferred from homology"/>
<dbReference type="InterPro" id="IPR036734">
    <property type="entry name" value="Neur_chan_lig-bd_sf"/>
</dbReference>